<accession>H8XP51</accession>
<evidence type="ECO:0000313" key="5">
    <source>
        <dbReference type="EMBL" id="CCG52318.1"/>
    </source>
</evidence>
<feature type="transmembrane region" description="Helical" evidence="3">
    <location>
        <begin position="32"/>
        <end position="49"/>
    </location>
</feature>
<dbReference type="EMBL" id="HE774682">
    <property type="protein sequence ID" value="CCG52318.1"/>
    <property type="molecule type" value="Genomic_DNA"/>
</dbReference>
<gene>
    <name evidence="5" type="ordered locus">KQS_01630</name>
</gene>
<dbReference type="SUPFAM" id="SSF51395">
    <property type="entry name" value="FMN-linked oxidoreductases"/>
    <property type="match status" value="1"/>
</dbReference>
<keyword evidence="3" id="KW-0472">Membrane</keyword>
<dbReference type="InterPro" id="IPR013785">
    <property type="entry name" value="Aldolase_TIM"/>
</dbReference>
<sequence length="531" mass="58549">MIIEMRKAFLISSVTLLSLTGILIYVNWKFAFLLLIFLPLIAMGLFDMYQSKRTIRRNFPLLGRMRYLLESLGPEMRQYFIETDTDGKPFNRLQRALVYSRSKKETSTQPFGTQLNVYDVGYEWINHSIKAIPFHEVDAHPKVKIGSSQCTKPYNASMFNISAMSYGSLSKNAILALNAGAKIGGFYHNTGEGGLSPYHLEPGGDVVWNIGTGYFSTRTPDGKFSVEEFTKRATLENVKMIEIKFSQGAKPGHGGILPKEKVTDEIAAIRLVSKGNDIVSPPKHSAFTTPLELMDFVKLLRNHSGGKPIGIKICIGNKSEFIAICKAMVATNTYLDFITVDGGEGGTGAAPPEYSDHVGMPLRDALAFVYDCLNGFGIKEEIKIIASGKVVSGFDIIRCLSIGADLCNSARGMMFALGCIQALECHANTCPTGVATQDPKLTKGLVPEEKSIRVARFQEETVKSAMELMASAGLSHPDDVTRDVVSTRVERNVVETFAQTFPELEKGCLLNENSVPKSYLYFWKKATTESF</sequence>
<dbReference type="KEGG" id="fin:KQS_01630"/>
<dbReference type="GO" id="GO:0006537">
    <property type="term" value="P:glutamate biosynthetic process"/>
    <property type="evidence" value="ECO:0007669"/>
    <property type="project" value="InterPro"/>
</dbReference>
<dbReference type="InterPro" id="IPR002932">
    <property type="entry name" value="Glu_synthdom"/>
</dbReference>
<dbReference type="Gene3D" id="3.20.20.70">
    <property type="entry name" value="Aldolase class I"/>
    <property type="match status" value="1"/>
</dbReference>
<keyword evidence="5" id="KW-0560">Oxidoreductase</keyword>
<name>H8XP51_FLAIG</name>
<dbReference type="PIRSF" id="PIRSF006429">
    <property type="entry name" value="GOGAT_lg_2"/>
    <property type="match status" value="1"/>
</dbReference>
<keyword evidence="6" id="KW-1185">Reference proteome</keyword>
<dbReference type="PIRSF" id="PIRSF500060">
    <property type="entry name" value="UCP500060"/>
    <property type="match status" value="1"/>
</dbReference>
<dbReference type="eggNOG" id="COG0069">
    <property type="taxonomic scope" value="Bacteria"/>
</dbReference>
<dbReference type="InterPro" id="IPR024188">
    <property type="entry name" value="GltB"/>
</dbReference>
<dbReference type="PANTHER" id="PTHR43819">
    <property type="entry name" value="ARCHAEAL-TYPE GLUTAMATE SYNTHASE [NADPH]"/>
    <property type="match status" value="1"/>
</dbReference>
<dbReference type="PANTHER" id="PTHR43819:SF1">
    <property type="entry name" value="ARCHAEAL-TYPE GLUTAMATE SYNTHASE [NADPH]"/>
    <property type="match status" value="1"/>
</dbReference>
<keyword evidence="3" id="KW-1133">Transmembrane helix</keyword>
<dbReference type="HOGENOM" id="CLU_026563_1_0_10"/>
<reference evidence="6" key="2">
    <citation type="submission" date="2012-03" db="EMBL/GenBank/DDBJ databases">
        <title>Complete genome sequence of Flavobacterium indicum GPTSA100-9T, isolated from warm spring water.</title>
        <authorList>
            <person name="Barbier P."/>
            <person name="Houel A."/>
            <person name="Loux V."/>
            <person name="Poulain J."/>
            <person name="Bernardet J.-F."/>
            <person name="Touchon M."/>
            <person name="Duchaud E."/>
        </authorList>
    </citation>
    <scope>NUCLEOTIDE SEQUENCE [LARGE SCALE GENOMIC DNA]</scope>
    <source>
        <strain evidence="6">DSM 17447 / CIP 109464 / GPTSA100-9</strain>
    </source>
</reference>
<dbReference type="AlphaFoldDB" id="H8XP51"/>
<organism evidence="5 6">
    <name type="scientific">Flavobacterium indicum (strain DSM 17447 / CIP 109464 / GPTSA100-9)</name>
    <dbReference type="NCBI Taxonomy" id="1094466"/>
    <lineage>
        <taxon>Bacteria</taxon>
        <taxon>Pseudomonadati</taxon>
        <taxon>Bacteroidota</taxon>
        <taxon>Flavobacteriia</taxon>
        <taxon>Flavobacteriales</taxon>
        <taxon>Flavobacteriaceae</taxon>
        <taxon>Flavobacterium</taxon>
    </lineage>
</organism>
<evidence type="ECO:0000256" key="2">
    <source>
        <dbReference type="PIRNR" id="PIRNR006429"/>
    </source>
</evidence>
<keyword evidence="3" id="KW-0812">Transmembrane</keyword>
<dbReference type="EC" id="1.4.7.1" evidence="5"/>
<evidence type="ECO:0000259" key="4">
    <source>
        <dbReference type="Pfam" id="PF01645"/>
    </source>
</evidence>
<reference evidence="5 6" key="1">
    <citation type="journal article" date="2012" name="J. Bacteriol.">
        <title>Complete Genome Sequence of Flavobacterium indicum GPSTA100-9T, Isolated from Warm Spring Water.</title>
        <authorList>
            <person name="Barbier P."/>
            <person name="Houel A."/>
            <person name="Loux V."/>
            <person name="Poulain J."/>
            <person name="Bernardet J.F."/>
            <person name="Touchon M."/>
            <person name="Duchaud E."/>
        </authorList>
    </citation>
    <scope>NUCLEOTIDE SEQUENCE [LARGE SCALE GENOMIC DNA]</scope>
    <source>
        <strain evidence="6">DSM 17447 / CIP 109464 / GPTSA100-9</strain>
    </source>
</reference>
<dbReference type="PATRIC" id="fig|1094466.5.peg.320"/>
<dbReference type="InterPro" id="IPR027283">
    <property type="entry name" value="YerD"/>
</dbReference>
<dbReference type="Proteomes" id="UP000007599">
    <property type="component" value="Chromosome I"/>
</dbReference>
<dbReference type="GO" id="GO:0016041">
    <property type="term" value="F:glutamate synthase (ferredoxin) activity"/>
    <property type="evidence" value="ECO:0007669"/>
    <property type="project" value="UniProtKB-EC"/>
</dbReference>
<proteinExistence type="inferred from homology"/>
<evidence type="ECO:0000256" key="1">
    <source>
        <dbReference type="ARBA" id="ARBA00009716"/>
    </source>
</evidence>
<dbReference type="Pfam" id="PF01645">
    <property type="entry name" value="Glu_synthase"/>
    <property type="match status" value="1"/>
</dbReference>
<evidence type="ECO:0000256" key="3">
    <source>
        <dbReference type="SAM" id="Phobius"/>
    </source>
</evidence>
<feature type="domain" description="Glutamate synthase" evidence="4">
    <location>
        <begin position="145"/>
        <end position="474"/>
    </location>
</feature>
<dbReference type="STRING" id="1094466.KQS_01630"/>
<comment type="similarity">
    <text evidence="1 2">Belongs to the glutamate synthase family.</text>
</comment>
<evidence type="ECO:0000313" key="6">
    <source>
        <dbReference type="Proteomes" id="UP000007599"/>
    </source>
</evidence>
<protein>
    <submittedName>
        <fullName evidence="5">Putative ferredoxin-dependent glutamate synthase</fullName>
        <ecNumber evidence="5">1.4.7.1</ecNumber>
    </submittedName>
</protein>
<dbReference type="CDD" id="cd02808">
    <property type="entry name" value="GltS_FMN"/>
    <property type="match status" value="1"/>
</dbReference>